<evidence type="ECO:0000313" key="2">
    <source>
        <dbReference type="Proteomes" id="UP001234297"/>
    </source>
</evidence>
<name>A0ACC2KG81_PERAE</name>
<reference evidence="1 2" key="1">
    <citation type="journal article" date="2022" name="Hortic Res">
        <title>A haplotype resolved chromosomal level avocado genome allows analysis of novel avocado genes.</title>
        <authorList>
            <person name="Nath O."/>
            <person name="Fletcher S.J."/>
            <person name="Hayward A."/>
            <person name="Shaw L.M."/>
            <person name="Masouleh A.K."/>
            <person name="Furtado A."/>
            <person name="Henry R.J."/>
            <person name="Mitter N."/>
        </authorList>
    </citation>
    <scope>NUCLEOTIDE SEQUENCE [LARGE SCALE GENOMIC DNA]</scope>
    <source>
        <strain evidence="2">cv. Hass</strain>
    </source>
</reference>
<evidence type="ECO:0000313" key="1">
    <source>
        <dbReference type="EMBL" id="KAJ8620016.1"/>
    </source>
</evidence>
<keyword evidence="2" id="KW-1185">Reference proteome</keyword>
<dbReference type="EMBL" id="CM056817">
    <property type="protein sequence ID" value="KAJ8620016.1"/>
    <property type="molecule type" value="Genomic_DNA"/>
</dbReference>
<proteinExistence type="predicted"/>
<protein>
    <submittedName>
        <fullName evidence="1">Uncharacterized protein</fullName>
    </submittedName>
</protein>
<sequence>MMAQFISKVDSKLQDHDNALKSQENELKSQGIAIRNIERTMGQLANMMTERAQDALEQMPNYVEFLKDIISRKRKLVDFETVMLTKECTAILQNKLPQKLKDPGSFTIPCTIGLGEVKPATVSLQLADRSIKGPRGIIEDVLVKVDKFIFPADFVVLDMEEDKETPLILGRPFLATGRTLIDVQQGKLILRVQDEEITFNVFEAVRHPEIAGTCFNIEVIDELVANAVEQSIPKDPIEACIVHSGTTNSESSVLSSSEHELEASPTIISKGVSGKADLSDNRNPQKPSIIEAPSLELKPLPSHLKYAYLNDSSLPVIISSSLTGLEEEKLLRVLRAHKQALGWTIADIKVLFFSSGFLVVSLANCFPLFWLEDGSFLPVLSGERWKMIDEIYLIGTLPPPP</sequence>
<comment type="caution">
    <text evidence="1">The sequence shown here is derived from an EMBL/GenBank/DDBJ whole genome shotgun (WGS) entry which is preliminary data.</text>
</comment>
<accession>A0ACC2KG81</accession>
<gene>
    <name evidence="1" type="ORF">MRB53_028545</name>
</gene>
<dbReference type="Proteomes" id="UP001234297">
    <property type="component" value="Chromosome 9"/>
</dbReference>
<organism evidence="1 2">
    <name type="scientific">Persea americana</name>
    <name type="common">Avocado</name>
    <dbReference type="NCBI Taxonomy" id="3435"/>
    <lineage>
        <taxon>Eukaryota</taxon>
        <taxon>Viridiplantae</taxon>
        <taxon>Streptophyta</taxon>
        <taxon>Embryophyta</taxon>
        <taxon>Tracheophyta</taxon>
        <taxon>Spermatophyta</taxon>
        <taxon>Magnoliopsida</taxon>
        <taxon>Magnoliidae</taxon>
        <taxon>Laurales</taxon>
        <taxon>Lauraceae</taxon>
        <taxon>Persea</taxon>
    </lineage>
</organism>